<keyword evidence="4" id="KW-0119">Carbohydrate metabolism</keyword>
<dbReference type="Proteomes" id="UP001284601">
    <property type="component" value="Unassembled WGS sequence"/>
</dbReference>
<accession>A0ABU4HYU6</accession>
<evidence type="ECO:0000313" key="7">
    <source>
        <dbReference type="Proteomes" id="UP001284601"/>
    </source>
</evidence>
<dbReference type="PIRSF" id="PIRSF038994">
    <property type="entry name" value="NagA"/>
    <property type="match status" value="1"/>
</dbReference>
<dbReference type="SUPFAM" id="SSF51556">
    <property type="entry name" value="Metallo-dependent hydrolases"/>
    <property type="match status" value="1"/>
</dbReference>
<comment type="caution">
    <text evidence="6">The sequence shown here is derived from an EMBL/GenBank/DDBJ whole genome shotgun (WGS) entry which is preliminary data.</text>
</comment>
<sequence length="400" mass="39025">GAAGGGAAGGGAAGAGETLALDGGLLTAGMIDLQLNGAVGVDFADADADGWRRVAAHVAAHGTTAFCPTFITAPVESQRAAIAATAVAMGALGAGAGAADAERGAGDAKRGALDAERGADAPVALPLGAHLEGPFLSPLRPGAHDPALLREPSAAALDALLDGADLSALAIVTLAPELPGAAAAIARLTAAGVTVSLGHSEATAAATAAAARQGARLVTHLFNAQRAFSHREPGLPARALVDELLVSGLIADLQHVAPDAVRLAFAAAPGRIALVSDAVAAAGMAPGPFRIGNVEAFARADGPPTLADGTLAGSALHLDEAVRNAVALGIDRATALTAATAVPAAALGDASRGELAAGRRADLVWWDDELHVRAVWIGGRRIDLPAPAAASGAGRSAPPV</sequence>
<feature type="domain" description="Amidohydrolase-related" evidence="5">
    <location>
        <begin position="26"/>
        <end position="380"/>
    </location>
</feature>
<protein>
    <submittedName>
        <fullName evidence="6">Amidohydrolase family protein</fullName>
    </submittedName>
</protein>
<gene>
    <name evidence="6" type="ORF">R7226_26220</name>
</gene>
<proteinExistence type="inferred from homology"/>
<dbReference type="InterPro" id="IPR032466">
    <property type="entry name" value="Metal_Hydrolase"/>
</dbReference>
<dbReference type="Pfam" id="PF01979">
    <property type="entry name" value="Amidohydro_1"/>
    <property type="match status" value="1"/>
</dbReference>
<dbReference type="PANTHER" id="PTHR11113">
    <property type="entry name" value="N-ACETYLGLUCOSAMINE-6-PHOSPHATE DEACETYLASE"/>
    <property type="match status" value="1"/>
</dbReference>
<dbReference type="InterPro" id="IPR011059">
    <property type="entry name" value="Metal-dep_hydrolase_composite"/>
</dbReference>
<dbReference type="PANTHER" id="PTHR11113:SF14">
    <property type="entry name" value="N-ACETYLGLUCOSAMINE-6-PHOSPHATE DEACETYLASE"/>
    <property type="match status" value="1"/>
</dbReference>
<keyword evidence="3" id="KW-0378">Hydrolase</keyword>
<keyword evidence="2" id="KW-0479">Metal-binding</keyword>
<dbReference type="Gene3D" id="3.20.20.140">
    <property type="entry name" value="Metal-dependent hydrolases"/>
    <property type="match status" value="1"/>
</dbReference>
<dbReference type="Gene3D" id="2.30.40.10">
    <property type="entry name" value="Urease, subunit C, domain 1"/>
    <property type="match status" value="1"/>
</dbReference>
<dbReference type="RefSeq" id="WP_318600348.1">
    <property type="nucleotide sequence ID" value="NZ_JAWSTH010000107.1"/>
</dbReference>
<evidence type="ECO:0000256" key="1">
    <source>
        <dbReference type="ARBA" id="ARBA00010716"/>
    </source>
</evidence>
<evidence type="ECO:0000256" key="3">
    <source>
        <dbReference type="ARBA" id="ARBA00022801"/>
    </source>
</evidence>
<comment type="similarity">
    <text evidence="1">Belongs to the metallo-dependent hydrolases superfamily. NagA family.</text>
</comment>
<evidence type="ECO:0000259" key="5">
    <source>
        <dbReference type="Pfam" id="PF01979"/>
    </source>
</evidence>
<feature type="non-terminal residue" evidence="6">
    <location>
        <position position="1"/>
    </location>
</feature>
<dbReference type="EMBL" id="JAWSTH010000107">
    <property type="protein sequence ID" value="MDW5597877.1"/>
    <property type="molecule type" value="Genomic_DNA"/>
</dbReference>
<reference evidence="7" key="1">
    <citation type="submission" date="2023-07" db="EMBL/GenBank/DDBJ databases">
        <title>Conexibacter stalactiti sp. nov., isolated from stalactites in a lava cave and emended description of the genus Conexibacter.</title>
        <authorList>
            <person name="Lee S.D."/>
        </authorList>
    </citation>
    <scope>NUCLEOTIDE SEQUENCE [LARGE SCALE GENOMIC DNA]</scope>
    <source>
        <strain evidence="7">KCTC 39840</strain>
    </source>
</reference>
<dbReference type="InterPro" id="IPR003764">
    <property type="entry name" value="GlcNAc_6-P_deAcase"/>
</dbReference>
<dbReference type="InterPro" id="IPR006680">
    <property type="entry name" value="Amidohydro-rel"/>
</dbReference>
<name>A0ABU4HYU6_9ACTN</name>
<organism evidence="6 7">
    <name type="scientific">Conexibacter stalactiti</name>
    <dbReference type="NCBI Taxonomy" id="1940611"/>
    <lineage>
        <taxon>Bacteria</taxon>
        <taxon>Bacillati</taxon>
        <taxon>Actinomycetota</taxon>
        <taxon>Thermoleophilia</taxon>
        <taxon>Solirubrobacterales</taxon>
        <taxon>Conexibacteraceae</taxon>
        <taxon>Conexibacter</taxon>
    </lineage>
</organism>
<evidence type="ECO:0000256" key="4">
    <source>
        <dbReference type="ARBA" id="ARBA00023277"/>
    </source>
</evidence>
<dbReference type="SUPFAM" id="SSF51338">
    <property type="entry name" value="Composite domain of metallo-dependent hydrolases"/>
    <property type="match status" value="1"/>
</dbReference>
<evidence type="ECO:0000313" key="6">
    <source>
        <dbReference type="EMBL" id="MDW5597877.1"/>
    </source>
</evidence>
<keyword evidence="7" id="KW-1185">Reference proteome</keyword>
<evidence type="ECO:0000256" key="2">
    <source>
        <dbReference type="ARBA" id="ARBA00022723"/>
    </source>
</evidence>